<dbReference type="Pfam" id="PF17479">
    <property type="entry name" value="DUF3048_C"/>
    <property type="match status" value="1"/>
</dbReference>
<dbReference type="AlphaFoldDB" id="A0A1F7Y1N9"/>
<dbReference type="EMBL" id="MGGE01000041">
    <property type="protein sequence ID" value="OGM20455.1"/>
    <property type="molecule type" value="Genomic_DNA"/>
</dbReference>
<dbReference type="Gene3D" id="3.50.90.10">
    <property type="entry name" value="YerB-like"/>
    <property type="match status" value="1"/>
</dbReference>
<evidence type="ECO:0000313" key="4">
    <source>
        <dbReference type="Proteomes" id="UP000178419"/>
    </source>
</evidence>
<sequence length="409" mass="46181">MGINNLSHFFSSKKFTLFVSLLGLYLVSTGTSWALFSFLRGDSEEGSKTVTEGRSRIDPNLPKTEECSLNGKMFSKPEKDIWEKRRPMTAIIENHADSRPQSGLSNADVVYEAVAEGGITRFLSVFYCGASEKDVRIAPIRSVRVYFIDWAAEYSKYPVFVHSGGANNICNTCPGGVKPRGDIAPEVDAFKKLITLGWRASQGNAMDAGTNLGVPAAVRNQFRLGEKAAWEHSYEGYTDKIFDEAAKRGFSNEDSKGASWDDRFVVWTFQDGKPQDTPKADTISFEFWTNKPDYDVSWKYDKGGNRYLRTNGGKEHQDFETKKQISTKNLVIQFVKERGPVDKEGHMFYTTVGEGEILVFQNGDVIEGTWKKRTQDDRTRFFDDKGEEIRFVRGEIWIEVVPTGNKIAY</sequence>
<feature type="domain" description="DUF3048" evidence="2">
    <location>
        <begin position="290"/>
        <end position="398"/>
    </location>
</feature>
<accession>A0A1F7Y1N9</accession>
<dbReference type="Proteomes" id="UP000178419">
    <property type="component" value="Unassembled WGS sequence"/>
</dbReference>
<reference evidence="3 4" key="1">
    <citation type="journal article" date="2016" name="Nat. Commun.">
        <title>Thousands of microbial genomes shed light on interconnected biogeochemical processes in an aquifer system.</title>
        <authorList>
            <person name="Anantharaman K."/>
            <person name="Brown C.T."/>
            <person name="Hug L.A."/>
            <person name="Sharon I."/>
            <person name="Castelle C.J."/>
            <person name="Probst A.J."/>
            <person name="Thomas B.C."/>
            <person name="Singh A."/>
            <person name="Wilkins M.J."/>
            <person name="Karaoz U."/>
            <person name="Brodie E.L."/>
            <person name="Williams K.H."/>
            <person name="Hubbard S.S."/>
            <person name="Banfield J.F."/>
        </authorList>
    </citation>
    <scope>NUCLEOTIDE SEQUENCE [LARGE SCALE GENOMIC DNA]</scope>
</reference>
<name>A0A1F7Y1N9_9BACT</name>
<evidence type="ECO:0000313" key="3">
    <source>
        <dbReference type="EMBL" id="OGM20455.1"/>
    </source>
</evidence>
<protein>
    <recommendedName>
        <fullName evidence="5">DUF3048 domain-containing protein</fullName>
    </recommendedName>
</protein>
<organism evidence="3 4">
    <name type="scientific">Candidatus Woesebacteria bacterium RIFCSPHIGHO2_01_FULL_38_9</name>
    <dbReference type="NCBI Taxonomy" id="1802492"/>
    <lineage>
        <taxon>Bacteria</taxon>
        <taxon>Candidatus Woeseibacteriota</taxon>
    </lineage>
</organism>
<evidence type="ECO:0000259" key="2">
    <source>
        <dbReference type="Pfam" id="PF17479"/>
    </source>
</evidence>
<feature type="domain" description="DUF3048" evidence="1">
    <location>
        <begin position="83"/>
        <end position="171"/>
    </location>
</feature>
<evidence type="ECO:0000259" key="1">
    <source>
        <dbReference type="Pfam" id="PF11258"/>
    </source>
</evidence>
<proteinExistence type="predicted"/>
<dbReference type="Pfam" id="PF11258">
    <property type="entry name" value="DUF3048"/>
    <property type="match status" value="1"/>
</dbReference>
<dbReference type="SUPFAM" id="SSF159774">
    <property type="entry name" value="YerB-like"/>
    <property type="match status" value="2"/>
</dbReference>
<dbReference type="InterPro" id="IPR021416">
    <property type="entry name" value="DUF3048_N"/>
</dbReference>
<comment type="caution">
    <text evidence="3">The sequence shown here is derived from an EMBL/GenBank/DDBJ whole genome shotgun (WGS) entry which is preliminary data.</text>
</comment>
<evidence type="ECO:0008006" key="5">
    <source>
        <dbReference type="Google" id="ProtNLM"/>
    </source>
</evidence>
<dbReference type="InterPro" id="IPR035328">
    <property type="entry name" value="DUF3048_C"/>
</dbReference>
<gene>
    <name evidence="3" type="ORF">A2714_01340</name>
</gene>
<dbReference type="InterPro" id="IPR023158">
    <property type="entry name" value="YerB-like_sf"/>
</dbReference>